<dbReference type="Proteomes" id="UP000838756">
    <property type="component" value="Unassembled WGS sequence"/>
</dbReference>
<sequence length="86" mass="9089">MSENNYGASGSSGRGPEAPKKAPKIKPPKPVKYVSSALTPAVRLRISYHTMRARLSDRLTNYKYQPGVAVGISVGVGVGVGVGKYN</sequence>
<dbReference type="EMBL" id="CAKXAJ010021966">
    <property type="protein sequence ID" value="CAH2226760.1"/>
    <property type="molecule type" value="Genomic_DNA"/>
</dbReference>
<reference evidence="2" key="1">
    <citation type="submission" date="2022-03" db="EMBL/GenBank/DDBJ databases">
        <authorList>
            <person name="Lindestad O."/>
        </authorList>
    </citation>
    <scope>NUCLEOTIDE SEQUENCE</scope>
</reference>
<keyword evidence="3" id="KW-1185">Reference proteome</keyword>
<evidence type="ECO:0000256" key="1">
    <source>
        <dbReference type="SAM" id="MobiDB-lite"/>
    </source>
</evidence>
<feature type="region of interest" description="Disordered" evidence="1">
    <location>
        <begin position="1"/>
        <end position="31"/>
    </location>
</feature>
<comment type="caution">
    <text evidence="2">The sequence shown here is derived from an EMBL/GenBank/DDBJ whole genome shotgun (WGS) entry which is preliminary data.</text>
</comment>
<dbReference type="AlphaFoldDB" id="A0A8S4QXY9"/>
<evidence type="ECO:0000313" key="2">
    <source>
        <dbReference type="EMBL" id="CAH2226760.1"/>
    </source>
</evidence>
<gene>
    <name evidence="2" type="primary">jg14168</name>
    <name evidence="2" type="ORF">PAEG_LOCUS7452</name>
</gene>
<accession>A0A8S4QXY9</accession>
<feature type="compositionally biased region" description="Polar residues" evidence="1">
    <location>
        <begin position="1"/>
        <end position="11"/>
    </location>
</feature>
<organism evidence="2 3">
    <name type="scientific">Pararge aegeria aegeria</name>
    <dbReference type="NCBI Taxonomy" id="348720"/>
    <lineage>
        <taxon>Eukaryota</taxon>
        <taxon>Metazoa</taxon>
        <taxon>Ecdysozoa</taxon>
        <taxon>Arthropoda</taxon>
        <taxon>Hexapoda</taxon>
        <taxon>Insecta</taxon>
        <taxon>Pterygota</taxon>
        <taxon>Neoptera</taxon>
        <taxon>Endopterygota</taxon>
        <taxon>Lepidoptera</taxon>
        <taxon>Glossata</taxon>
        <taxon>Ditrysia</taxon>
        <taxon>Papilionoidea</taxon>
        <taxon>Nymphalidae</taxon>
        <taxon>Satyrinae</taxon>
        <taxon>Satyrini</taxon>
        <taxon>Parargina</taxon>
        <taxon>Pararge</taxon>
    </lineage>
</organism>
<evidence type="ECO:0000313" key="3">
    <source>
        <dbReference type="Proteomes" id="UP000838756"/>
    </source>
</evidence>
<protein>
    <submittedName>
        <fullName evidence="2">Jg14168 protein</fullName>
    </submittedName>
</protein>
<name>A0A8S4QXY9_9NEOP</name>
<proteinExistence type="predicted"/>